<evidence type="ECO:0000313" key="2">
    <source>
        <dbReference type="EMBL" id="CAH1233314.1"/>
    </source>
</evidence>
<dbReference type="SUPFAM" id="SSF53300">
    <property type="entry name" value="vWA-like"/>
    <property type="match status" value="1"/>
</dbReference>
<dbReference type="AlphaFoldDB" id="A0A8J9VFL4"/>
<organism evidence="2 3">
    <name type="scientific">Branchiostoma lanceolatum</name>
    <name type="common">Common lancelet</name>
    <name type="synonym">Amphioxus lanceolatum</name>
    <dbReference type="NCBI Taxonomy" id="7740"/>
    <lineage>
        <taxon>Eukaryota</taxon>
        <taxon>Metazoa</taxon>
        <taxon>Chordata</taxon>
        <taxon>Cephalochordata</taxon>
        <taxon>Leptocardii</taxon>
        <taxon>Amphioxiformes</taxon>
        <taxon>Branchiostomatidae</taxon>
        <taxon>Branchiostoma</taxon>
    </lineage>
</organism>
<feature type="compositionally biased region" description="Basic and acidic residues" evidence="1">
    <location>
        <begin position="26"/>
        <end position="38"/>
    </location>
</feature>
<evidence type="ECO:0000256" key="1">
    <source>
        <dbReference type="SAM" id="MobiDB-lite"/>
    </source>
</evidence>
<accession>A0A8J9VFL4</accession>
<dbReference type="EMBL" id="OV696686">
    <property type="protein sequence ID" value="CAH1233314.1"/>
    <property type="molecule type" value="Genomic_DNA"/>
</dbReference>
<proteinExistence type="predicted"/>
<name>A0A8J9VFL4_BRALA</name>
<dbReference type="Proteomes" id="UP000838412">
    <property type="component" value="Chromosome 1"/>
</dbReference>
<sequence>MPSHGRGRSGAGGRGRGRTRGGRGNFGRDRPQRPKDEWAVEAEGQGSSDDLACDLMTLFTSNHSFQQHHAAQEKDRIRYAAVMAVLEKNGAEVPQGSRIRALAAAWARHDHTLADTFLQDSSKFGLVEILKALTLLDSGRKVRECEKKMKRLELQPGKTKKKAMGKVKSNKDNLSAIKPPLGSMSGALARHVRRWVSRLTAEQLEFYALFFPPEPWKRLADLCHFNPKKDFKLPWFLPYCFGSVAPAGSMVRNCGHLTKENVNELVMTFDIPYAHIKPHKDSLTEETKARIALYTTDLDTLLWNYEDLACPATDKVIHDLLTSRSKVNLPYGKLMERLLTLKMMRQGSHRYQEDDWSSSGTSNDQEEDAPEKASFFDLLIPLAEKRLHEISVPLEPPVVVIGDASSSMGVAIRTSTIIASLLTALTSAKLVFFNGSNFEPDVLPETIPQVLDVATTVRASGCTAPAASLQPFYDRKEVVKTFIIVTDEEENTNSQGGYRFAPLFKKYSEEVYPAKMVFVSFLRGQHAEGQMVNALKLQGFDPLQFKLDSPRPDLTKLDNLLGLLSMGSKSFDEQVTEMEELLTQKGLEAINIQDEDKK</sequence>
<gene>
    <name evidence="2" type="primary">Hypp685</name>
    <name evidence="2" type="ORF">BLAG_LOCUS2121</name>
</gene>
<reference evidence="2" key="1">
    <citation type="submission" date="2022-01" db="EMBL/GenBank/DDBJ databases">
        <authorList>
            <person name="Braso-Vives M."/>
        </authorList>
    </citation>
    <scope>NUCLEOTIDE SEQUENCE</scope>
</reference>
<evidence type="ECO:0000313" key="3">
    <source>
        <dbReference type="Proteomes" id="UP000838412"/>
    </source>
</evidence>
<keyword evidence="3" id="KW-1185">Reference proteome</keyword>
<protein>
    <submittedName>
        <fullName evidence="2">Hypp685 protein</fullName>
    </submittedName>
</protein>
<dbReference type="InterPro" id="IPR036465">
    <property type="entry name" value="vWFA_dom_sf"/>
</dbReference>
<feature type="region of interest" description="Disordered" evidence="1">
    <location>
        <begin position="1"/>
        <end position="44"/>
    </location>
</feature>
<dbReference type="OrthoDB" id="301415at2759"/>
<dbReference type="Gene3D" id="3.40.50.410">
    <property type="entry name" value="von Willebrand factor, type A domain"/>
    <property type="match status" value="1"/>
</dbReference>